<evidence type="ECO:0000313" key="2">
    <source>
        <dbReference type="EMBL" id="PHJ17873.1"/>
    </source>
</evidence>
<reference evidence="2 3" key="1">
    <citation type="journal article" date="2017" name="Int. J. Parasitol.">
        <title>The genome of the protozoan parasite Cystoisospora suis and a reverse vaccinology approach to identify vaccine candidates.</title>
        <authorList>
            <person name="Palmieri N."/>
            <person name="Shrestha A."/>
            <person name="Ruttkowski B."/>
            <person name="Beck T."/>
            <person name="Vogl C."/>
            <person name="Tomley F."/>
            <person name="Blake D.P."/>
            <person name="Joachim A."/>
        </authorList>
    </citation>
    <scope>NUCLEOTIDE SEQUENCE [LARGE SCALE GENOMIC DNA]</scope>
    <source>
        <strain evidence="2 3">Wien I</strain>
    </source>
</reference>
<organism evidence="2 3">
    <name type="scientific">Cystoisospora suis</name>
    <dbReference type="NCBI Taxonomy" id="483139"/>
    <lineage>
        <taxon>Eukaryota</taxon>
        <taxon>Sar</taxon>
        <taxon>Alveolata</taxon>
        <taxon>Apicomplexa</taxon>
        <taxon>Conoidasida</taxon>
        <taxon>Coccidia</taxon>
        <taxon>Eucoccidiorida</taxon>
        <taxon>Eimeriorina</taxon>
        <taxon>Sarcocystidae</taxon>
        <taxon>Cystoisospora</taxon>
    </lineage>
</organism>
<feature type="non-terminal residue" evidence="2">
    <location>
        <position position="1"/>
    </location>
</feature>
<sequence length="172" mass="19805">IPPSVDLVFSRGPTRWNEKNSPSLFSLLSPFEIDGLLNLSLLLDLERKEEKGQKEGVETPPIIRWRVNEVEVMEEENFFSKLFPPRKSVSLSPSPPFLRRSSCALWSWKDGCASERGRGKRTDEEDKGFLREDDGIDEEKMEEEEEEEKVQRDDAQGGEPELHREDLDLSSL</sequence>
<feature type="compositionally biased region" description="Acidic residues" evidence="1">
    <location>
        <begin position="134"/>
        <end position="148"/>
    </location>
</feature>
<feature type="region of interest" description="Disordered" evidence="1">
    <location>
        <begin position="113"/>
        <end position="172"/>
    </location>
</feature>
<dbReference type="EMBL" id="MIGC01004607">
    <property type="protein sequence ID" value="PHJ17873.1"/>
    <property type="molecule type" value="Genomic_DNA"/>
</dbReference>
<accession>A0A2C6KNA6</accession>
<dbReference type="Proteomes" id="UP000221165">
    <property type="component" value="Unassembled WGS sequence"/>
</dbReference>
<feature type="compositionally biased region" description="Basic and acidic residues" evidence="1">
    <location>
        <begin position="149"/>
        <end position="172"/>
    </location>
</feature>
<name>A0A2C6KNA6_9APIC</name>
<dbReference type="AlphaFoldDB" id="A0A2C6KNA6"/>
<dbReference type="RefSeq" id="XP_067919587.1">
    <property type="nucleotide sequence ID" value="XM_068068437.1"/>
</dbReference>
<dbReference type="VEuPathDB" id="ToxoDB:CSUI_008303"/>
<proteinExistence type="predicted"/>
<protein>
    <submittedName>
        <fullName evidence="2">Uncharacterized protein</fullName>
    </submittedName>
</protein>
<keyword evidence="3" id="KW-1185">Reference proteome</keyword>
<evidence type="ECO:0000256" key="1">
    <source>
        <dbReference type="SAM" id="MobiDB-lite"/>
    </source>
</evidence>
<gene>
    <name evidence="2" type="ORF">CSUI_008303</name>
</gene>
<feature type="compositionally biased region" description="Basic and acidic residues" evidence="1">
    <location>
        <begin position="113"/>
        <end position="133"/>
    </location>
</feature>
<dbReference type="GeneID" id="94431648"/>
<comment type="caution">
    <text evidence="2">The sequence shown here is derived from an EMBL/GenBank/DDBJ whole genome shotgun (WGS) entry which is preliminary data.</text>
</comment>
<evidence type="ECO:0000313" key="3">
    <source>
        <dbReference type="Proteomes" id="UP000221165"/>
    </source>
</evidence>